<feature type="domain" description="Acyl-CoA oxidase C-terminal" evidence="6">
    <location>
        <begin position="472"/>
        <end position="600"/>
    </location>
</feature>
<gene>
    <name evidence="8" type="ORF">GCM10010339_91990</name>
</gene>
<comment type="similarity">
    <text evidence="2">Belongs to the acyl-CoA oxidase family.</text>
</comment>
<dbReference type="Proteomes" id="UP000655443">
    <property type="component" value="Unassembled WGS sequence"/>
</dbReference>
<keyword evidence="5" id="KW-0560">Oxidoreductase</keyword>
<dbReference type="Gene3D" id="1.20.140.10">
    <property type="entry name" value="Butyryl-CoA Dehydrogenase, subunit A, domain 3"/>
    <property type="match status" value="2"/>
</dbReference>
<evidence type="ECO:0000256" key="3">
    <source>
        <dbReference type="ARBA" id="ARBA00022630"/>
    </source>
</evidence>
<keyword evidence="4" id="KW-0274">FAD</keyword>
<dbReference type="GO" id="GO:0071949">
    <property type="term" value="F:FAD binding"/>
    <property type="evidence" value="ECO:0007669"/>
    <property type="project" value="InterPro"/>
</dbReference>
<comment type="caution">
    <text evidence="8">The sequence shown here is derived from an EMBL/GenBank/DDBJ whole genome shotgun (WGS) entry which is preliminary data.</text>
</comment>
<evidence type="ECO:0000259" key="7">
    <source>
        <dbReference type="Pfam" id="PF22924"/>
    </source>
</evidence>
<evidence type="ECO:0000313" key="9">
    <source>
        <dbReference type="Proteomes" id="UP000655443"/>
    </source>
</evidence>
<keyword evidence="3" id="KW-0285">Flavoprotein</keyword>
<organism evidence="8 9">
    <name type="scientific">Streptomyces alanosinicus</name>
    <dbReference type="NCBI Taxonomy" id="68171"/>
    <lineage>
        <taxon>Bacteria</taxon>
        <taxon>Bacillati</taxon>
        <taxon>Actinomycetota</taxon>
        <taxon>Actinomycetes</taxon>
        <taxon>Kitasatosporales</taxon>
        <taxon>Streptomycetaceae</taxon>
        <taxon>Streptomyces</taxon>
    </lineage>
</organism>
<dbReference type="GO" id="GO:0005504">
    <property type="term" value="F:fatty acid binding"/>
    <property type="evidence" value="ECO:0007669"/>
    <property type="project" value="TreeGrafter"/>
</dbReference>
<comment type="cofactor">
    <cofactor evidence="1">
        <name>FAD</name>
        <dbReference type="ChEBI" id="CHEBI:57692"/>
    </cofactor>
</comment>
<accession>A0A918YTX4</accession>
<dbReference type="AlphaFoldDB" id="A0A918YTX4"/>
<dbReference type="GO" id="GO:0033540">
    <property type="term" value="P:fatty acid beta-oxidation using acyl-CoA oxidase"/>
    <property type="evidence" value="ECO:0007669"/>
    <property type="project" value="TreeGrafter"/>
</dbReference>
<dbReference type="Pfam" id="PF01756">
    <property type="entry name" value="ACOX"/>
    <property type="match status" value="1"/>
</dbReference>
<dbReference type="SUPFAM" id="SSF47203">
    <property type="entry name" value="Acyl-CoA dehydrogenase C-terminal domain-like"/>
    <property type="match status" value="2"/>
</dbReference>
<evidence type="ECO:0000256" key="2">
    <source>
        <dbReference type="ARBA" id="ARBA00006288"/>
    </source>
</evidence>
<evidence type="ECO:0000259" key="6">
    <source>
        <dbReference type="Pfam" id="PF01756"/>
    </source>
</evidence>
<dbReference type="InterPro" id="IPR036250">
    <property type="entry name" value="AcylCo_DH-like_C"/>
</dbReference>
<evidence type="ECO:0000256" key="4">
    <source>
        <dbReference type="ARBA" id="ARBA00022827"/>
    </source>
</evidence>
<dbReference type="InterPro" id="IPR055060">
    <property type="entry name" value="ACOX_C_alpha1"/>
</dbReference>
<dbReference type="Pfam" id="PF22924">
    <property type="entry name" value="ACOX_C_alpha1"/>
    <property type="match status" value="1"/>
</dbReference>
<evidence type="ECO:0000313" key="8">
    <source>
        <dbReference type="EMBL" id="GHE15889.1"/>
    </source>
</evidence>
<proteinExistence type="inferred from homology"/>
<dbReference type="InterPro" id="IPR002655">
    <property type="entry name" value="Acyl-CoA_oxidase_C"/>
</dbReference>
<keyword evidence="9" id="KW-1185">Reference proteome</keyword>
<feature type="domain" description="Acyl-CoA oxidase C-alpha1" evidence="7">
    <location>
        <begin position="285"/>
        <end position="434"/>
    </location>
</feature>
<protein>
    <submittedName>
        <fullName evidence="8">Acyl-CoA oxidase</fullName>
    </submittedName>
</protein>
<dbReference type="EMBL" id="BMVG01000071">
    <property type="protein sequence ID" value="GHE15889.1"/>
    <property type="molecule type" value="Genomic_DNA"/>
</dbReference>
<dbReference type="PIRSF" id="PIRSF000168">
    <property type="entry name" value="Acyl-CoA_oxidase"/>
    <property type="match status" value="1"/>
</dbReference>
<reference evidence="8" key="1">
    <citation type="journal article" date="2014" name="Int. J. Syst. Evol. Microbiol.">
        <title>Complete genome sequence of Corynebacterium casei LMG S-19264T (=DSM 44701T), isolated from a smear-ripened cheese.</title>
        <authorList>
            <consortium name="US DOE Joint Genome Institute (JGI-PGF)"/>
            <person name="Walter F."/>
            <person name="Albersmeier A."/>
            <person name="Kalinowski J."/>
            <person name="Ruckert C."/>
        </authorList>
    </citation>
    <scope>NUCLEOTIDE SEQUENCE</scope>
    <source>
        <strain evidence="8">JCM 4714</strain>
    </source>
</reference>
<dbReference type="InterPro" id="IPR012258">
    <property type="entry name" value="Acyl-CoA_oxidase"/>
</dbReference>
<dbReference type="SUPFAM" id="SSF56645">
    <property type="entry name" value="Acyl-CoA dehydrogenase NM domain-like"/>
    <property type="match status" value="1"/>
</dbReference>
<dbReference type="GO" id="GO:0055088">
    <property type="term" value="P:lipid homeostasis"/>
    <property type="evidence" value="ECO:0007669"/>
    <property type="project" value="TreeGrafter"/>
</dbReference>
<dbReference type="GO" id="GO:0003997">
    <property type="term" value="F:acyl-CoA oxidase activity"/>
    <property type="evidence" value="ECO:0007669"/>
    <property type="project" value="InterPro"/>
</dbReference>
<dbReference type="Gene3D" id="2.40.110.10">
    <property type="entry name" value="Butyryl-CoA Dehydrogenase, subunit A, domain 2"/>
    <property type="match status" value="1"/>
</dbReference>
<sequence>MSRYTAPSGVAGARRAVEALVGLVYGGTFADVHEDIRAALLDDVFDHREGLTEHEACALSYERVRSLRKRLDVPGDIASDPLRLFALMEWTCLLDTTAHSLLSIHYGLALGTLHARRSGRSDLDDHIEELASMASMGVYLATELGYGNNVAALETEAVYDSVADEFVLHTPSARARKFMPNAVHRDGVPKLGVVLARLKTCGTDEGVFPFVVRLSDRAGPCPGVHVTPLPHKPGLSLDNAITAFDHVRIPRRNALFDPTTHLSPDGVLHCPLRSHRSRFLHAVGAVATGRVGLTAALVACARASLAITLGYSFQRHSFAPGRIDVPVIEHRVHQRVLFPALAATYAMTSLVNEVKRCFAAAGPCAGTELEDLLAVTKAVASWSAAETIHLCRERCGAQGMFAVNRIADYVGVTQGVVTTEGDNLVILSKAAGNLLGARAVDTAHTAPPGADDRDLYDPRTLLGLLGFREETLRQETREDYGRRILAATDRLTAWNEVSTPALAMAGTRGARLALGQLLTDTDAVTDSHARHALTLLATLYGLSEISRESGWYLAHRALAPGDVLRIPRMIDELCARTLPYARLLTDGFALPNSVLRTAIADDYLGHYSATG</sequence>
<evidence type="ECO:0000256" key="1">
    <source>
        <dbReference type="ARBA" id="ARBA00001974"/>
    </source>
</evidence>
<name>A0A918YTX4_9ACTN</name>
<evidence type="ECO:0000256" key="5">
    <source>
        <dbReference type="ARBA" id="ARBA00023002"/>
    </source>
</evidence>
<dbReference type="InterPro" id="IPR009100">
    <property type="entry name" value="AcylCoA_DH/oxidase_NM_dom_sf"/>
</dbReference>
<reference evidence="8" key="2">
    <citation type="submission" date="2020-09" db="EMBL/GenBank/DDBJ databases">
        <authorList>
            <person name="Sun Q."/>
            <person name="Ohkuma M."/>
        </authorList>
    </citation>
    <scope>NUCLEOTIDE SEQUENCE</scope>
    <source>
        <strain evidence="8">JCM 4714</strain>
    </source>
</reference>
<dbReference type="InterPro" id="IPR046373">
    <property type="entry name" value="Acyl-CoA_Oxase/DH_mid-dom_sf"/>
</dbReference>
<dbReference type="PANTHER" id="PTHR10909">
    <property type="entry name" value="ELECTRON TRANSPORT OXIDOREDUCTASE"/>
    <property type="match status" value="1"/>
</dbReference>
<dbReference type="RefSeq" id="WP_189959672.1">
    <property type="nucleotide sequence ID" value="NZ_BMVG01000071.1"/>
</dbReference>